<keyword evidence="1" id="KW-1133">Transmembrane helix</keyword>
<organism evidence="2">
    <name type="scientific">uncultured marine virus</name>
    <dbReference type="NCBI Taxonomy" id="186617"/>
    <lineage>
        <taxon>Viruses</taxon>
        <taxon>environmental samples</taxon>
    </lineage>
</organism>
<keyword evidence="1" id="KW-0472">Membrane</keyword>
<accession>A0A0F7L3R3</accession>
<reference evidence="2" key="2">
    <citation type="submission" date="2015-03" db="EMBL/GenBank/DDBJ databases">
        <authorList>
            <person name="Chow C.-E.T."/>
            <person name="Winget D.M."/>
            <person name="White R.A.III."/>
            <person name="Hallam S.J."/>
            <person name="Suttle C.A."/>
        </authorList>
    </citation>
    <scope>NUCLEOTIDE SEQUENCE</scope>
    <source>
        <strain evidence="2">Anoxic3_4</strain>
    </source>
</reference>
<reference evidence="2" key="1">
    <citation type="journal article" date="2015" name="Front. Microbiol.">
        <title>Combining genomic sequencing methods to explore viral diversity and reveal potential virus-host interactions.</title>
        <authorList>
            <person name="Chow C.E."/>
            <person name="Winget D.M."/>
            <person name="White R.A.III."/>
            <person name="Hallam S.J."/>
            <person name="Suttle C.A."/>
        </authorList>
    </citation>
    <scope>NUCLEOTIDE SEQUENCE</scope>
    <source>
        <strain evidence="2">Anoxic3_4</strain>
    </source>
</reference>
<sequence length="51" mass="5976">MALSSLSLLSLIFFCDDRFQKTWCLWRILRLFVAGGTCLLLLLCSRFFLFP</sequence>
<evidence type="ECO:0000313" key="2">
    <source>
        <dbReference type="EMBL" id="AKH46113.1"/>
    </source>
</evidence>
<keyword evidence="1" id="KW-0812">Transmembrane</keyword>
<proteinExistence type="predicted"/>
<dbReference type="EMBL" id="KR029579">
    <property type="protein sequence ID" value="AKH46113.1"/>
    <property type="molecule type" value="Genomic_DNA"/>
</dbReference>
<feature type="transmembrane region" description="Helical" evidence="1">
    <location>
        <begin position="28"/>
        <end position="49"/>
    </location>
</feature>
<name>A0A0F7L3R3_9VIRU</name>
<evidence type="ECO:0000256" key="1">
    <source>
        <dbReference type="SAM" id="Phobius"/>
    </source>
</evidence>
<protein>
    <submittedName>
        <fullName evidence="2">Uncharacterized protein</fullName>
    </submittedName>
</protein>